<evidence type="ECO:0000256" key="1">
    <source>
        <dbReference type="SAM" id="Phobius"/>
    </source>
</evidence>
<feature type="transmembrane region" description="Helical" evidence="1">
    <location>
        <begin position="21"/>
        <end position="44"/>
    </location>
</feature>
<evidence type="ECO:0000313" key="4">
    <source>
        <dbReference type="Proteomes" id="UP000662747"/>
    </source>
</evidence>
<keyword evidence="4" id="KW-1185">Reference proteome</keyword>
<proteinExistence type="predicted"/>
<dbReference type="RefSeq" id="WP_206726601.1">
    <property type="nucleotide sequence ID" value="NZ_CP071090.1"/>
</dbReference>
<dbReference type="Proteomes" id="UP000662747">
    <property type="component" value="Chromosome"/>
</dbReference>
<accession>A0ABX7P3K1</accession>
<dbReference type="EMBL" id="CP071090">
    <property type="protein sequence ID" value="QSQ25042.1"/>
    <property type="molecule type" value="Genomic_DNA"/>
</dbReference>
<sequence>MGQEAQGGRTRGASRAQSGQAAVEAAMIMPLSVFMALGIIQLTMMQHAKLMTEYAAYQAARAGIVWNGNNERMHDAAIVALLPTMGATNDIGNLAKTFALHTAYDHAMRALNFGGGRVPRTVNGSNLFGMIRVDTISPAYFTPIDTLWKLRSGYNWKELDFDGADSFPEVPSLENNIRKFFNLPEPDDTELVYRKSTRLTIRLRYWYQLRVPFANWIIFYSWFASNAGVALKGAIDRPVFTLGAGRNVNMMSDGNINGLEAMAARGAREHERGYNTLYPLELEVLWRLANGSIPLISDVVGKRYFIPLSATYTMRMQSNFHRKWIMHLNPEWGL</sequence>
<dbReference type="Pfam" id="PF07811">
    <property type="entry name" value="TadE"/>
    <property type="match status" value="1"/>
</dbReference>
<evidence type="ECO:0000259" key="2">
    <source>
        <dbReference type="Pfam" id="PF07811"/>
    </source>
</evidence>
<protein>
    <submittedName>
        <fullName evidence="3">Pilus assembly protein</fullName>
    </submittedName>
</protein>
<keyword evidence="1" id="KW-0472">Membrane</keyword>
<evidence type="ECO:0000313" key="3">
    <source>
        <dbReference type="EMBL" id="QSQ25042.1"/>
    </source>
</evidence>
<name>A0ABX7P3K1_9BACT</name>
<gene>
    <name evidence="3" type="ORF">JY651_08960</name>
</gene>
<reference evidence="3 4" key="1">
    <citation type="submission" date="2021-02" db="EMBL/GenBank/DDBJ databases">
        <title>De Novo genome assembly of isolated myxobacteria.</title>
        <authorList>
            <person name="Stevens D.C."/>
        </authorList>
    </citation>
    <scope>NUCLEOTIDE SEQUENCE [LARGE SCALE GENOMIC DNA]</scope>
    <source>
        <strain evidence="4">SCPEA02</strain>
    </source>
</reference>
<keyword evidence="1" id="KW-1133">Transmembrane helix</keyword>
<organism evidence="3 4">
    <name type="scientific">Pyxidicoccus parkwayensis</name>
    <dbReference type="NCBI Taxonomy" id="2813578"/>
    <lineage>
        <taxon>Bacteria</taxon>
        <taxon>Pseudomonadati</taxon>
        <taxon>Myxococcota</taxon>
        <taxon>Myxococcia</taxon>
        <taxon>Myxococcales</taxon>
        <taxon>Cystobacterineae</taxon>
        <taxon>Myxococcaceae</taxon>
        <taxon>Pyxidicoccus</taxon>
    </lineage>
</organism>
<dbReference type="InterPro" id="IPR012495">
    <property type="entry name" value="TadE-like_dom"/>
</dbReference>
<feature type="domain" description="TadE-like" evidence="2">
    <location>
        <begin position="19"/>
        <end position="61"/>
    </location>
</feature>
<keyword evidence="1" id="KW-0812">Transmembrane</keyword>